<evidence type="ECO:0000313" key="2">
    <source>
        <dbReference type="Proteomes" id="UP000886501"/>
    </source>
</evidence>
<comment type="caution">
    <text evidence="1">The sequence shown here is derived from an EMBL/GenBank/DDBJ whole genome shotgun (WGS) entry which is preliminary data.</text>
</comment>
<protein>
    <submittedName>
        <fullName evidence="1">Uncharacterized protein</fullName>
    </submittedName>
</protein>
<evidence type="ECO:0000313" key="1">
    <source>
        <dbReference type="EMBL" id="KAF9643273.1"/>
    </source>
</evidence>
<reference evidence="1" key="2">
    <citation type="journal article" date="2020" name="Nat. Commun.">
        <title>Large-scale genome sequencing of mycorrhizal fungi provides insights into the early evolution of symbiotic traits.</title>
        <authorList>
            <person name="Miyauchi S."/>
            <person name="Kiss E."/>
            <person name="Kuo A."/>
            <person name="Drula E."/>
            <person name="Kohler A."/>
            <person name="Sanchez-Garcia M."/>
            <person name="Morin E."/>
            <person name="Andreopoulos B."/>
            <person name="Barry K.W."/>
            <person name="Bonito G."/>
            <person name="Buee M."/>
            <person name="Carver A."/>
            <person name="Chen C."/>
            <person name="Cichocki N."/>
            <person name="Clum A."/>
            <person name="Culley D."/>
            <person name="Crous P.W."/>
            <person name="Fauchery L."/>
            <person name="Girlanda M."/>
            <person name="Hayes R.D."/>
            <person name="Keri Z."/>
            <person name="LaButti K."/>
            <person name="Lipzen A."/>
            <person name="Lombard V."/>
            <person name="Magnuson J."/>
            <person name="Maillard F."/>
            <person name="Murat C."/>
            <person name="Nolan M."/>
            <person name="Ohm R.A."/>
            <person name="Pangilinan J."/>
            <person name="Pereira M.F."/>
            <person name="Perotto S."/>
            <person name="Peter M."/>
            <person name="Pfister S."/>
            <person name="Riley R."/>
            <person name="Sitrit Y."/>
            <person name="Stielow J.B."/>
            <person name="Szollosi G."/>
            <person name="Zifcakova L."/>
            <person name="Stursova M."/>
            <person name="Spatafora J.W."/>
            <person name="Tedersoo L."/>
            <person name="Vaario L.M."/>
            <person name="Yamada A."/>
            <person name="Yan M."/>
            <person name="Wang P."/>
            <person name="Xu J."/>
            <person name="Bruns T."/>
            <person name="Baldrian P."/>
            <person name="Vilgalys R."/>
            <person name="Dunand C."/>
            <person name="Henrissat B."/>
            <person name="Grigoriev I.V."/>
            <person name="Hibbett D."/>
            <person name="Nagy L.G."/>
            <person name="Martin F.M."/>
        </authorList>
    </citation>
    <scope>NUCLEOTIDE SEQUENCE</scope>
    <source>
        <strain evidence="1">P2</strain>
    </source>
</reference>
<reference evidence="1" key="1">
    <citation type="submission" date="2019-10" db="EMBL/GenBank/DDBJ databases">
        <authorList>
            <consortium name="DOE Joint Genome Institute"/>
            <person name="Kuo A."/>
            <person name="Miyauchi S."/>
            <person name="Kiss E."/>
            <person name="Drula E."/>
            <person name="Kohler A."/>
            <person name="Sanchez-Garcia M."/>
            <person name="Andreopoulos B."/>
            <person name="Barry K.W."/>
            <person name="Bonito G."/>
            <person name="Buee M."/>
            <person name="Carver A."/>
            <person name="Chen C."/>
            <person name="Cichocki N."/>
            <person name="Clum A."/>
            <person name="Culley D."/>
            <person name="Crous P.W."/>
            <person name="Fauchery L."/>
            <person name="Girlanda M."/>
            <person name="Hayes R."/>
            <person name="Keri Z."/>
            <person name="Labutti K."/>
            <person name="Lipzen A."/>
            <person name="Lombard V."/>
            <person name="Magnuson J."/>
            <person name="Maillard F."/>
            <person name="Morin E."/>
            <person name="Murat C."/>
            <person name="Nolan M."/>
            <person name="Ohm R."/>
            <person name="Pangilinan J."/>
            <person name="Pereira M."/>
            <person name="Perotto S."/>
            <person name="Peter M."/>
            <person name="Riley R."/>
            <person name="Sitrit Y."/>
            <person name="Stielow B."/>
            <person name="Szollosi G."/>
            <person name="Zifcakova L."/>
            <person name="Stursova M."/>
            <person name="Spatafora J.W."/>
            <person name="Tedersoo L."/>
            <person name="Vaario L.-M."/>
            <person name="Yamada A."/>
            <person name="Yan M."/>
            <person name="Wang P."/>
            <person name="Xu J."/>
            <person name="Bruns T."/>
            <person name="Baldrian P."/>
            <person name="Vilgalys R."/>
            <person name="Henrissat B."/>
            <person name="Grigoriev I.V."/>
            <person name="Hibbett D."/>
            <person name="Nagy L.G."/>
            <person name="Martin F.M."/>
        </authorList>
    </citation>
    <scope>NUCLEOTIDE SEQUENCE</scope>
    <source>
        <strain evidence="1">P2</strain>
    </source>
</reference>
<dbReference type="EMBL" id="MU118253">
    <property type="protein sequence ID" value="KAF9643273.1"/>
    <property type="molecule type" value="Genomic_DNA"/>
</dbReference>
<dbReference type="Proteomes" id="UP000886501">
    <property type="component" value="Unassembled WGS sequence"/>
</dbReference>
<sequence>MLDFRPGVSRQSSLGRTESDRRSAFLFWNAQPRSHIWFRGDCSRCDNLSRSDCRHHEGITEQIFSSCNSGGKCTRSPLSTIS</sequence>
<name>A0ACB6Z131_THEGA</name>
<organism evidence="1 2">
    <name type="scientific">Thelephora ganbajun</name>
    <name type="common">Ganba fungus</name>
    <dbReference type="NCBI Taxonomy" id="370292"/>
    <lineage>
        <taxon>Eukaryota</taxon>
        <taxon>Fungi</taxon>
        <taxon>Dikarya</taxon>
        <taxon>Basidiomycota</taxon>
        <taxon>Agaricomycotina</taxon>
        <taxon>Agaricomycetes</taxon>
        <taxon>Thelephorales</taxon>
        <taxon>Thelephoraceae</taxon>
        <taxon>Thelephora</taxon>
    </lineage>
</organism>
<gene>
    <name evidence="1" type="ORF">BDM02DRAFT_1545052</name>
</gene>
<keyword evidence="2" id="KW-1185">Reference proteome</keyword>
<accession>A0ACB6Z131</accession>
<proteinExistence type="predicted"/>